<reference evidence="4" key="2">
    <citation type="submission" date="2020-04" db="EMBL/GenBank/DDBJ databases">
        <authorList>
            <consortium name="NCBI Genome Project"/>
        </authorList>
    </citation>
    <scope>NUCLEOTIDE SEQUENCE</scope>
    <source>
        <strain evidence="4">CBS 342.82</strain>
    </source>
</reference>
<feature type="compositionally biased region" description="Low complexity" evidence="1">
    <location>
        <begin position="373"/>
        <end position="384"/>
    </location>
</feature>
<dbReference type="Pfam" id="PF00650">
    <property type="entry name" value="CRAL_TRIO"/>
    <property type="match status" value="1"/>
</dbReference>
<dbReference type="InterPro" id="IPR001251">
    <property type="entry name" value="CRAL-TRIO_dom"/>
</dbReference>
<evidence type="ECO:0000256" key="1">
    <source>
        <dbReference type="SAM" id="MobiDB-lite"/>
    </source>
</evidence>
<feature type="compositionally biased region" description="Basic and acidic residues" evidence="1">
    <location>
        <begin position="69"/>
        <end position="86"/>
    </location>
</feature>
<dbReference type="Proteomes" id="UP000504637">
    <property type="component" value="Unplaced"/>
</dbReference>
<dbReference type="InterPro" id="IPR036865">
    <property type="entry name" value="CRAL-TRIO_dom_sf"/>
</dbReference>
<protein>
    <submittedName>
        <fullName evidence="4">Phosphatidylinositol transporter protein</fullName>
    </submittedName>
</protein>
<dbReference type="SMART" id="SM01100">
    <property type="entry name" value="CRAL_TRIO_N"/>
    <property type="match status" value="1"/>
</dbReference>
<evidence type="ECO:0000313" key="3">
    <source>
        <dbReference type="Proteomes" id="UP000504637"/>
    </source>
</evidence>
<evidence type="ECO:0000313" key="4">
    <source>
        <dbReference type="RefSeq" id="XP_033462029.1"/>
    </source>
</evidence>
<dbReference type="OrthoDB" id="43460at2759"/>
<dbReference type="PANTHER" id="PTHR46590">
    <property type="entry name" value="PHOSPHATIDYLINOSITOL TRANSFER PROTEIN CSR1-RELATED"/>
    <property type="match status" value="1"/>
</dbReference>
<dbReference type="SMART" id="SM00516">
    <property type="entry name" value="SEC14"/>
    <property type="match status" value="1"/>
</dbReference>
<feature type="region of interest" description="Disordered" evidence="1">
    <location>
        <begin position="373"/>
        <end position="396"/>
    </location>
</feature>
<dbReference type="InterPro" id="IPR011074">
    <property type="entry name" value="CRAL/TRIO_N_dom"/>
</dbReference>
<organism evidence="4">
    <name type="scientific">Dissoconium aciculare CBS 342.82</name>
    <dbReference type="NCBI Taxonomy" id="1314786"/>
    <lineage>
        <taxon>Eukaryota</taxon>
        <taxon>Fungi</taxon>
        <taxon>Dikarya</taxon>
        <taxon>Ascomycota</taxon>
        <taxon>Pezizomycotina</taxon>
        <taxon>Dothideomycetes</taxon>
        <taxon>Dothideomycetidae</taxon>
        <taxon>Mycosphaerellales</taxon>
        <taxon>Dissoconiaceae</taxon>
        <taxon>Dissoconium</taxon>
    </lineage>
</organism>
<dbReference type="SUPFAM" id="SSF52087">
    <property type="entry name" value="CRAL/TRIO domain"/>
    <property type="match status" value="1"/>
</dbReference>
<name>A0A6J3MAV7_9PEZI</name>
<dbReference type="PROSITE" id="PS50191">
    <property type="entry name" value="CRAL_TRIO"/>
    <property type="match status" value="1"/>
</dbReference>
<feature type="domain" description="CRAL-TRIO" evidence="2">
    <location>
        <begin position="175"/>
        <end position="333"/>
    </location>
</feature>
<dbReference type="SUPFAM" id="SSF46938">
    <property type="entry name" value="CRAL/TRIO N-terminal domain"/>
    <property type="match status" value="1"/>
</dbReference>
<dbReference type="PANTHER" id="PTHR46590:SF1">
    <property type="entry name" value="PHOSPHATIDYLINOSITOL TRANSFER PROTEIN CSR1"/>
    <property type="match status" value="1"/>
</dbReference>
<dbReference type="CDD" id="cd00170">
    <property type="entry name" value="SEC14"/>
    <property type="match status" value="1"/>
</dbReference>
<reference evidence="4" key="1">
    <citation type="submission" date="2020-01" db="EMBL/GenBank/DDBJ databases">
        <authorList>
            <consortium name="DOE Joint Genome Institute"/>
            <person name="Haridas S."/>
            <person name="Albert R."/>
            <person name="Binder M."/>
            <person name="Bloem J."/>
            <person name="Labutti K."/>
            <person name="Salamov A."/>
            <person name="Andreopoulos B."/>
            <person name="Baker S.E."/>
            <person name="Barry K."/>
            <person name="Bills G."/>
            <person name="Bluhm B.H."/>
            <person name="Cannon C."/>
            <person name="Castanera R."/>
            <person name="Culley D.E."/>
            <person name="Daum C."/>
            <person name="Ezra D."/>
            <person name="Gonzalez J.B."/>
            <person name="Henrissat B."/>
            <person name="Kuo A."/>
            <person name="Liang C."/>
            <person name="Lipzen A."/>
            <person name="Lutzoni F."/>
            <person name="Magnuson J."/>
            <person name="Mondo S."/>
            <person name="Nolan M."/>
            <person name="Ohm R."/>
            <person name="Pangilinan J."/>
            <person name="Park H.-J."/>
            <person name="Ramirez L."/>
            <person name="Alfaro M."/>
            <person name="Sun H."/>
            <person name="Tritt A."/>
            <person name="Yoshinaga Y."/>
            <person name="Zwiers L.-H."/>
            <person name="Turgeon B.G."/>
            <person name="Goodwin S.B."/>
            <person name="Spatafora J.W."/>
            <person name="Crous P.W."/>
            <person name="Grigoriev I.V."/>
        </authorList>
    </citation>
    <scope>NUCLEOTIDE SEQUENCE</scope>
    <source>
        <strain evidence="4">CBS 342.82</strain>
    </source>
</reference>
<reference evidence="4" key="3">
    <citation type="submission" date="2025-08" db="UniProtKB">
        <authorList>
            <consortium name="RefSeq"/>
        </authorList>
    </citation>
    <scope>IDENTIFICATION</scope>
    <source>
        <strain evidence="4">CBS 342.82</strain>
    </source>
</reference>
<dbReference type="AlphaFoldDB" id="A0A6J3MAV7"/>
<sequence>MDAPTAPGRPGNLTAEQEAKLKEMWAQLLDIFGVLPETVRRARANTLSSINEGEEKKKKKSRFGLFGSKSKDAEDEDKHGQTKEFEAALASDNPAELRAAFWDLVKHDNPDAIVLRYLRARKWDVPNAMVMLVSTIHWTLGVDPYKSIVAKGEGDAQLQAHPNNTDAKARKAGQEFLDIAEAGKSFIHGHDIAGRPVVYIRVRLHRSGQQEDATMERFTIYTIETTRLFLTPSIDTATIVFDMQDFSLANMDYAPVKFMIKCFEANYPESLGSVVVYKSPWIFQGVWKVIRGWLDPVVASKIHFENDVAGLEKFIGPPERIMKELGGREDYAYAYVDPAPGENALMQNAAERDALRAERRAIEARYEAETATWAATPAATTTPAAGGGAGENPARSQLAAELTRNYWKLDPYIRARTLYDRIGVLQPGGKFEHYPNQAAAAAADAAVAPPSAAAATTTTTTTPTTTA</sequence>
<keyword evidence="3" id="KW-1185">Reference proteome</keyword>
<dbReference type="InterPro" id="IPR036273">
    <property type="entry name" value="CRAL/TRIO_N_dom_sf"/>
</dbReference>
<dbReference type="GeneID" id="54358763"/>
<dbReference type="InterPro" id="IPR052432">
    <property type="entry name" value="PITP/CRAL-TRIO"/>
</dbReference>
<proteinExistence type="predicted"/>
<feature type="region of interest" description="Disordered" evidence="1">
    <location>
        <begin position="61"/>
        <end position="89"/>
    </location>
</feature>
<dbReference type="RefSeq" id="XP_033462029.1">
    <property type="nucleotide sequence ID" value="XM_033600963.1"/>
</dbReference>
<accession>A0A6J3MAV7</accession>
<dbReference type="Gene3D" id="3.40.525.10">
    <property type="entry name" value="CRAL-TRIO lipid binding domain"/>
    <property type="match status" value="1"/>
</dbReference>
<dbReference type="Pfam" id="PF03765">
    <property type="entry name" value="CRAL_TRIO_N"/>
    <property type="match status" value="1"/>
</dbReference>
<evidence type="ECO:0000259" key="2">
    <source>
        <dbReference type="PROSITE" id="PS50191"/>
    </source>
</evidence>
<gene>
    <name evidence="4" type="ORF">K489DRAFT_313752</name>
</gene>